<comment type="caution">
    <text evidence="2">The sequence shown here is derived from an EMBL/GenBank/DDBJ whole genome shotgun (WGS) entry which is preliminary data.</text>
</comment>
<dbReference type="AlphaFoldDB" id="A0A375BTJ6"/>
<evidence type="ECO:0000313" key="2">
    <source>
        <dbReference type="EMBL" id="SOY53043.1"/>
    </source>
</evidence>
<name>A0A375BTJ6_9BURK</name>
<organism evidence="2">
    <name type="scientific">Cupriavidus taiwanensis</name>
    <dbReference type="NCBI Taxonomy" id="164546"/>
    <lineage>
        <taxon>Bacteria</taxon>
        <taxon>Pseudomonadati</taxon>
        <taxon>Pseudomonadota</taxon>
        <taxon>Betaproteobacteria</taxon>
        <taxon>Burkholderiales</taxon>
        <taxon>Burkholderiaceae</taxon>
        <taxon>Cupriavidus</taxon>
    </lineage>
</organism>
<proteinExistence type="predicted"/>
<dbReference type="EMBL" id="OFSP01000021">
    <property type="protein sequence ID" value="SOY53043.1"/>
    <property type="molecule type" value="Genomic_DNA"/>
</dbReference>
<dbReference type="Proteomes" id="UP000256297">
    <property type="component" value="Chromosome CBM2589_b"/>
</dbReference>
<sequence length="73" mass="7988">MRPTNDFLLACMGRGGFGTHGQSTAPGARAGPKGLNDNVWRRARRVADAGLPHPCAQDLTPRRAGIHVEFRWH</sequence>
<gene>
    <name evidence="2" type="ORF">CBM2589_B280016</name>
</gene>
<reference evidence="2" key="1">
    <citation type="submission" date="2018-01" db="EMBL/GenBank/DDBJ databases">
        <authorList>
            <person name="Clerissi C."/>
        </authorList>
    </citation>
    <scope>NUCLEOTIDE SEQUENCE</scope>
    <source>
        <strain evidence="2">Cupriavidus taiwanensis STM 3521</strain>
    </source>
</reference>
<evidence type="ECO:0000256" key="1">
    <source>
        <dbReference type="SAM" id="MobiDB-lite"/>
    </source>
</evidence>
<protein>
    <submittedName>
        <fullName evidence="2">Uncharacterized protein</fullName>
    </submittedName>
</protein>
<feature type="region of interest" description="Disordered" evidence="1">
    <location>
        <begin position="16"/>
        <end position="35"/>
    </location>
</feature>
<accession>A0A375BTJ6</accession>